<dbReference type="EMBL" id="CAJZBQ010000004">
    <property type="protein sequence ID" value="CAG9311427.1"/>
    <property type="molecule type" value="Genomic_DNA"/>
</dbReference>
<sequence>MDIWKTFFLTHLDSLKLLEDKNWWSLTQDDEIWMIKAKAVSGNDGSASYALILTNMRDTYFSSAGTTQIQQEITQYNPNIQGGMAGLVNMLNTIISKKDPQSTYKIRIDQNSAEFEAKKTLSAIYEFNWKFSAIQLDEDISKRILSTLMVIPLCKTVVAQDSLIKQLEDQAGARRNAVDMKLFVPKNIEEIPCPELAQHTVAALNESYAQPVREIEGYVRVENERKRKFIEEAKEPIKKFRANSPKPQQKSKVDYKESEEEVRRKRELEIKLAMGKKGKKKLEFV</sequence>
<comment type="caution">
    <text evidence="7">The sequence shown here is derived from an EMBL/GenBank/DDBJ whole genome shotgun (WGS) entry which is preliminary data.</text>
</comment>
<feature type="domain" description="XLF-like N-terminal" evidence="6">
    <location>
        <begin position="23"/>
        <end position="133"/>
    </location>
</feature>
<evidence type="ECO:0000256" key="3">
    <source>
        <dbReference type="ARBA" id="ARBA00023204"/>
    </source>
</evidence>
<dbReference type="AlphaFoldDB" id="A0AAU9IDA2"/>
<dbReference type="Gene3D" id="2.170.210.10">
    <property type="entry name" value="DNA double-strand break repair and VJ recombination XRCC4, N-terminal"/>
    <property type="match status" value="1"/>
</dbReference>
<dbReference type="InterPro" id="IPR038051">
    <property type="entry name" value="XRCC4-like_N_sf"/>
</dbReference>
<dbReference type="GO" id="GO:0005634">
    <property type="term" value="C:nucleus"/>
    <property type="evidence" value="ECO:0007669"/>
    <property type="project" value="UniProtKB-SubCell"/>
</dbReference>
<proteinExistence type="predicted"/>
<feature type="compositionally biased region" description="Basic and acidic residues" evidence="5">
    <location>
        <begin position="251"/>
        <end position="264"/>
    </location>
</feature>
<name>A0AAU9IDA2_9CILI</name>
<organism evidence="7 8">
    <name type="scientific">Blepharisma stoltei</name>
    <dbReference type="NCBI Taxonomy" id="1481888"/>
    <lineage>
        <taxon>Eukaryota</taxon>
        <taxon>Sar</taxon>
        <taxon>Alveolata</taxon>
        <taxon>Ciliophora</taxon>
        <taxon>Postciliodesmatophora</taxon>
        <taxon>Heterotrichea</taxon>
        <taxon>Heterotrichida</taxon>
        <taxon>Blepharismidae</taxon>
        <taxon>Blepharisma</taxon>
    </lineage>
</organism>
<evidence type="ECO:0000256" key="4">
    <source>
        <dbReference type="ARBA" id="ARBA00023242"/>
    </source>
</evidence>
<keyword evidence="8" id="KW-1185">Reference proteome</keyword>
<reference evidence="7" key="1">
    <citation type="submission" date="2021-09" db="EMBL/GenBank/DDBJ databases">
        <authorList>
            <consortium name="AG Swart"/>
            <person name="Singh M."/>
            <person name="Singh A."/>
            <person name="Seah K."/>
            <person name="Emmerich C."/>
        </authorList>
    </citation>
    <scope>NUCLEOTIDE SEQUENCE</scope>
    <source>
        <strain evidence="7">ATCC30299</strain>
    </source>
</reference>
<keyword evidence="2" id="KW-0227">DNA damage</keyword>
<protein>
    <recommendedName>
        <fullName evidence="6">XLF-like N-terminal domain-containing protein</fullName>
    </recommendedName>
</protein>
<feature type="region of interest" description="Disordered" evidence="5">
    <location>
        <begin position="237"/>
        <end position="264"/>
    </location>
</feature>
<dbReference type="Proteomes" id="UP001162131">
    <property type="component" value="Unassembled WGS sequence"/>
</dbReference>
<evidence type="ECO:0000256" key="2">
    <source>
        <dbReference type="ARBA" id="ARBA00022763"/>
    </source>
</evidence>
<keyword evidence="4" id="KW-0539">Nucleus</keyword>
<evidence type="ECO:0000256" key="1">
    <source>
        <dbReference type="ARBA" id="ARBA00004123"/>
    </source>
</evidence>
<dbReference type="Pfam" id="PF09302">
    <property type="entry name" value="XLF"/>
    <property type="match status" value="1"/>
</dbReference>
<evidence type="ECO:0000256" key="5">
    <source>
        <dbReference type="SAM" id="MobiDB-lite"/>
    </source>
</evidence>
<evidence type="ECO:0000259" key="6">
    <source>
        <dbReference type="Pfam" id="PF09302"/>
    </source>
</evidence>
<evidence type="ECO:0000313" key="7">
    <source>
        <dbReference type="EMBL" id="CAG9311427.1"/>
    </source>
</evidence>
<dbReference type="GO" id="GO:0006303">
    <property type="term" value="P:double-strand break repair via nonhomologous end joining"/>
    <property type="evidence" value="ECO:0007669"/>
    <property type="project" value="UniProtKB-ARBA"/>
</dbReference>
<gene>
    <name evidence="7" type="ORF">BSTOLATCC_MIC3717</name>
</gene>
<evidence type="ECO:0000313" key="8">
    <source>
        <dbReference type="Proteomes" id="UP001162131"/>
    </source>
</evidence>
<accession>A0AAU9IDA2</accession>
<comment type="subcellular location">
    <subcellularLocation>
        <location evidence="1">Nucleus</location>
    </subcellularLocation>
</comment>
<dbReference type="InterPro" id="IPR015381">
    <property type="entry name" value="XLF-like_N"/>
</dbReference>
<keyword evidence="3" id="KW-0234">DNA repair</keyword>